<evidence type="ECO:0000313" key="8">
    <source>
        <dbReference type="Proteomes" id="UP000176376"/>
    </source>
</evidence>
<dbReference type="Pfam" id="PF02574">
    <property type="entry name" value="S-methyl_trans"/>
    <property type="match status" value="1"/>
</dbReference>
<dbReference type="PROSITE" id="PS50970">
    <property type="entry name" value="HCY"/>
    <property type="match status" value="1"/>
</dbReference>
<gene>
    <name evidence="7" type="ORF">A3J15_00945</name>
</gene>
<feature type="binding site" evidence="3 4">
    <location>
        <position position="271"/>
    </location>
    <ligand>
        <name>Zn(2+)</name>
        <dbReference type="ChEBI" id="CHEBI:29105"/>
    </ligand>
</feature>
<evidence type="ECO:0000259" key="6">
    <source>
        <dbReference type="PROSITE" id="PS50970"/>
    </source>
</evidence>
<feature type="region of interest" description="Disordered" evidence="5">
    <location>
        <begin position="1"/>
        <end position="35"/>
    </location>
</feature>
<dbReference type="InterPro" id="IPR017226">
    <property type="entry name" value="BHMT-like"/>
</dbReference>
<evidence type="ECO:0000256" key="2">
    <source>
        <dbReference type="ARBA" id="ARBA00022679"/>
    </source>
</evidence>
<evidence type="ECO:0000256" key="4">
    <source>
        <dbReference type="PROSITE-ProRule" id="PRU00333"/>
    </source>
</evidence>
<evidence type="ECO:0000256" key="3">
    <source>
        <dbReference type="PIRSR" id="PIRSR037505-2"/>
    </source>
</evidence>
<dbReference type="SUPFAM" id="SSF82282">
    <property type="entry name" value="Homocysteine S-methyltransferase"/>
    <property type="match status" value="1"/>
</dbReference>
<protein>
    <recommendedName>
        <fullName evidence="6">Hcy-binding domain-containing protein</fullName>
    </recommendedName>
</protein>
<dbReference type="AlphaFoldDB" id="A0A1F7JLY8"/>
<evidence type="ECO:0000313" key="7">
    <source>
        <dbReference type="EMBL" id="OGK56610.1"/>
    </source>
</evidence>
<dbReference type="GO" id="GO:0032259">
    <property type="term" value="P:methylation"/>
    <property type="evidence" value="ECO:0007669"/>
    <property type="project" value="UniProtKB-KW"/>
</dbReference>
<dbReference type="GO" id="GO:0008270">
    <property type="term" value="F:zinc ion binding"/>
    <property type="evidence" value="ECO:0007669"/>
    <property type="project" value="InterPro"/>
</dbReference>
<keyword evidence="3 4" id="KW-0862">Zinc</keyword>
<keyword evidence="3 4" id="KW-0479">Metal-binding</keyword>
<feature type="binding site" evidence="3 4">
    <location>
        <position position="337"/>
    </location>
    <ligand>
        <name>Zn(2+)</name>
        <dbReference type="ChEBI" id="CHEBI:29105"/>
    </ligand>
</feature>
<name>A0A1F7JLY8_9BACT</name>
<feature type="domain" description="Hcy-binding" evidence="6">
    <location>
        <begin position="60"/>
        <end position="352"/>
    </location>
</feature>
<dbReference type="GO" id="GO:0009086">
    <property type="term" value="P:methionine biosynthetic process"/>
    <property type="evidence" value="ECO:0007669"/>
    <property type="project" value="InterPro"/>
</dbReference>
<sequence>MWLEGALAPMTHPATDPSSGNGAKPSPIRDGCARSASWRTEEKNYSLSYREVFLLGMKINKLKKRLSNKEKILLDAAMGTELQRKGVNTTLPLWSAEALISDPAIVKQIHIENILAGAEIITTNTFRTTNYTLKKKSKEKIAGELTGHAVLLAKEAIYESKIKKTIFIAGSVAPLEDCYRPDLTPPHEVLIKEHLKNVKNLKAAGVDFLLFETMITKVEILTLCEAAIKTNMPFAISFCCNQKGQLLSGEDLTYVIKKLEKYQPLFISINCISPTIVNPLISIMKKSTDLPVGVYANGDGNPDGRQGWCFHGLNQAEVYKYYAIEWFKSGVQIIGGCCGSNAFYISLLTNYLGKKT</sequence>
<organism evidence="7 8">
    <name type="scientific">Candidatus Roizmanbacteria bacterium RIFCSPLOWO2_02_FULL_38_10</name>
    <dbReference type="NCBI Taxonomy" id="1802074"/>
    <lineage>
        <taxon>Bacteria</taxon>
        <taxon>Candidatus Roizmaniibacteriota</taxon>
    </lineage>
</organism>
<dbReference type="GO" id="GO:0008168">
    <property type="term" value="F:methyltransferase activity"/>
    <property type="evidence" value="ECO:0007669"/>
    <property type="project" value="UniProtKB-UniRule"/>
</dbReference>
<evidence type="ECO:0000256" key="5">
    <source>
        <dbReference type="SAM" id="MobiDB-lite"/>
    </source>
</evidence>
<dbReference type="EMBL" id="MGAY01000029">
    <property type="protein sequence ID" value="OGK56610.1"/>
    <property type="molecule type" value="Genomic_DNA"/>
</dbReference>
<dbReference type="PIRSF" id="PIRSF037505">
    <property type="entry name" value="Betaine_HMT"/>
    <property type="match status" value="1"/>
</dbReference>
<comment type="cofactor">
    <cofactor evidence="3">
        <name>Zn(2+)</name>
        <dbReference type="ChEBI" id="CHEBI:29105"/>
    </cofactor>
    <text evidence="3">Binds 1 zinc ion per subunit.</text>
</comment>
<dbReference type="InterPro" id="IPR003726">
    <property type="entry name" value="HCY_dom"/>
</dbReference>
<dbReference type="Proteomes" id="UP000176376">
    <property type="component" value="Unassembled WGS sequence"/>
</dbReference>
<dbReference type="Gene3D" id="3.20.20.330">
    <property type="entry name" value="Homocysteine-binding-like domain"/>
    <property type="match status" value="1"/>
</dbReference>
<dbReference type="STRING" id="1802074.A3J15_00945"/>
<dbReference type="PANTHER" id="PTHR11103:SF18">
    <property type="entry name" value="SLR1189 PROTEIN"/>
    <property type="match status" value="1"/>
</dbReference>
<feature type="binding site" evidence="3 4">
    <location>
        <position position="338"/>
    </location>
    <ligand>
        <name>Zn(2+)</name>
        <dbReference type="ChEBI" id="CHEBI:29105"/>
    </ligand>
</feature>
<dbReference type="PANTHER" id="PTHR11103">
    <property type="entry name" value="SLR1189 PROTEIN"/>
    <property type="match status" value="1"/>
</dbReference>
<keyword evidence="1 4" id="KW-0489">Methyltransferase</keyword>
<keyword evidence="2 4" id="KW-0808">Transferase</keyword>
<evidence type="ECO:0000256" key="1">
    <source>
        <dbReference type="ARBA" id="ARBA00022603"/>
    </source>
</evidence>
<comment type="caution">
    <text evidence="7">The sequence shown here is derived from an EMBL/GenBank/DDBJ whole genome shotgun (WGS) entry which is preliminary data.</text>
</comment>
<proteinExistence type="predicted"/>
<reference evidence="7 8" key="1">
    <citation type="journal article" date="2016" name="Nat. Commun.">
        <title>Thousands of microbial genomes shed light on interconnected biogeochemical processes in an aquifer system.</title>
        <authorList>
            <person name="Anantharaman K."/>
            <person name="Brown C.T."/>
            <person name="Hug L.A."/>
            <person name="Sharon I."/>
            <person name="Castelle C.J."/>
            <person name="Probst A.J."/>
            <person name="Thomas B.C."/>
            <person name="Singh A."/>
            <person name="Wilkins M.J."/>
            <person name="Karaoz U."/>
            <person name="Brodie E.L."/>
            <person name="Williams K.H."/>
            <person name="Hubbard S.S."/>
            <person name="Banfield J.F."/>
        </authorList>
    </citation>
    <scope>NUCLEOTIDE SEQUENCE [LARGE SCALE GENOMIC DNA]</scope>
</reference>
<accession>A0A1F7JLY8</accession>
<dbReference type="InterPro" id="IPR036589">
    <property type="entry name" value="HCY_dom_sf"/>
</dbReference>